<organism evidence="1 2">
    <name type="scientific">Marinobacter mobilis</name>
    <dbReference type="NCBI Taxonomy" id="488533"/>
    <lineage>
        <taxon>Bacteria</taxon>
        <taxon>Pseudomonadati</taxon>
        <taxon>Pseudomonadota</taxon>
        <taxon>Gammaproteobacteria</taxon>
        <taxon>Pseudomonadales</taxon>
        <taxon>Marinobacteraceae</taxon>
        <taxon>Marinobacter</taxon>
    </lineage>
</organism>
<dbReference type="RefSeq" id="WP_091811295.1">
    <property type="nucleotide sequence ID" value="NZ_FNNE01000001.1"/>
</dbReference>
<proteinExistence type="predicted"/>
<dbReference type="STRING" id="488533.SAMN04487960_101446"/>
<dbReference type="EMBL" id="FNNE01000001">
    <property type="protein sequence ID" value="SDW15692.1"/>
    <property type="molecule type" value="Genomic_DNA"/>
</dbReference>
<dbReference type="Proteomes" id="UP000199675">
    <property type="component" value="Unassembled WGS sequence"/>
</dbReference>
<dbReference type="AlphaFoldDB" id="A0A1H2R8B2"/>
<accession>A0A1H2R8B2</accession>
<evidence type="ECO:0000313" key="1">
    <source>
        <dbReference type="EMBL" id="SDW15692.1"/>
    </source>
</evidence>
<gene>
    <name evidence="1" type="ORF">SAMN04487960_101446</name>
</gene>
<reference evidence="1 2" key="1">
    <citation type="submission" date="2016-10" db="EMBL/GenBank/DDBJ databases">
        <authorList>
            <person name="de Groot N.N."/>
        </authorList>
    </citation>
    <scope>NUCLEOTIDE SEQUENCE [LARGE SCALE GENOMIC DNA]</scope>
    <source>
        <strain evidence="1 2">CGMCC 1.7059</strain>
    </source>
</reference>
<sequence>MITSYAQLITVAGQQPEPQRLLFVFCRAELSDDASDSEKQRFEEGCGGALSPVVCVDKSPSDVATFEVLQEESRYTGQAWDIVFVAAMAGRGGIAPSADEASQPLNMMVEKIRLGEVSGFLPFNRQGELVSLSGS</sequence>
<dbReference type="OrthoDB" id="6182044at2"/>
<name>A0A1H2R8B2_9GAMM</name>
<evidence type="ECO:0000313" key="2">
    <source>
        <dbReference type="Proteomes" id="UP000199675"/>
    </source>
</evidence>
<protein>
    <submittedName>
        <fullName evidence="1">Uncharacterized protein</fullName>
    </submittedName>
</protein>
<keyword evidence="2" id="KW-1185">Reference proteome</keyword>